<evidence type="ECO:0000313" key="2">
    <source>
        <dbReference type="EMBL" id="CAE0111533.1"/>
    </source>
</evidence>
<feature type="compositionally biased region" description="Polar residues" evidence="1">
    <location>
        <begin position="15"/>
        <end position="24"/>
    </location>
</feature>
<reference evidence="2" key="1">
    <citation type="submission" date="2021-01" db="EMBL/GenBank/DDBJ databases">
        <authorList>
            <person name="Corre E."/>
            <person name="Pelletier E."/>
            <person name="Niang G."/>
            <person name="Scheremetjew M."/>
            <person name="Finn R."/>
            <person name="Kale V."/>
            <person name="Holt S."/>
            <person name="Cochrane G."/>
            <person name="Meng A."/>
            <person name="Brown T."/>
            <person name="Cohen L."/>
        </authorList>
    </citation>
    <scope>NUCLEOTIDE SEQUENCE</scope>
    <source>
        <strain evidence="2">CCMP281</strain>
    </source>
</reference>
<dbReference type="AlphaFoldDB" id="A0A7S3AQN3"/>
<accession>A0A7S3AQN3</accession>
<name>A0A7S3AQN3_9EUKA</name>
<feature type="region of interest" description="Disordered" evidence="1">
    <location>
        <begin position="1"/>
        <end position="24"/>
    </location>
</feature>
<protein>
    <submittedName>
        <fullName evidence="2">Uncharacterized protein</fullName>
    </submittedName>
</protein>
<organism evidence="2">
    <name type="scientific">Haptolina ericina</name>
    <dbReference type="NCBI Taxonomy" id="156174"/>
    <lineage>
        <taxon>Eukaryota</taxon>
        <taxon>Haptista</taxon>
        <taxon>Haptophyta</taxon>
        <taxon>Prymnesiophyceae</taxon>
        <taxon>Prymnesiales</taxon>
        <taxon>Prymnesiaceae</taxon>
        <taxon>Haptolina</taxon>
    </lineage>
</organism>
<sequence length="155" mass="17453">MASFNVEGKAPGMLPTTSSARSVTDTQKQMFMQEVYQKEAEAAGYDGSDLHQDTLTPYQRDILKKIRSIEANPITVAPVLTTRSSEQVEASIAIHKRTNPGYVETPYTSTNRDTYQYIPAPDFTRNFLKKDSDCKFQKYAAEAILKHVDLKKTSH</sequence>
<proteinExistence type="predicted"/>
<gene>
    <name evidence="2" type="ORF">HERI1096_LOCUS12193</name>
</gene>
<dbReference type="EMBL" id="HBHX01021832">
    <property type="protein sequence ID" value="CAE0111533.1"/>
    <property type="molecule type" value="Transcribed_RNA"/>
</dbReference>
<evidence type="ECO:0000256" key="1">
    <source>
        <dbReference type="SAM" id="MobiDB-lite"/>
    </source>
</evidence>